<dbReference type="Proteomes" id="UP001500893">
    <property type="component" value="Unassembled WGS sequence"/>
</dbReference>
<proteinExistence type="predicted"/>
<organism evidence="5 6">
    <name type="scientific">Streptomyces rameus</name>
    <dbReference type="NCBI Taxonomy" id="68261"/>
    <lineage>
        <taxon>Bacteria</taxon>
        <taxon>Bacillati</taxon>
        <taxon>Actinomycetota</taxon>
        <taxon>Actinomycetes</taxon>
        <taxon>Kitasatosporales</taxon>
        <taxon>Streptomycetaceae</taxon>
        <taxon>Streptomyces</taxon>
    </lineage>
</organism>
<evidence type="ECO:0000259" key="4">
    <source>
        <dbReference type="Pfam" id="PF13359"/>
    </source>
</evidence>
<evidence type="ECO:0000256" key="3">
    <source>
        <dbReference type="SAM" id="MobiDB-lite"/>
    </source>
</evidence>
<keyword evidence="2" id="KW-0479">Metal-binding</keyword>
<comment type="caution">
    <text evidence="5">The sequence shown here is derived from an EMBL/GenBank/DDBJ whole genome shotgun (WGS) entry which is preliminary data.</text>
</comment>
<evidence type="ECO:0000313" key="6">
    <source>
        <dbReference type="Proteomes" id="UP001500893"/>
    </source>
</evidence>
<dbReference type="InterPro" id="IPR027806">
    <property type="entry name" value="HARBI1_dom"/>
</dbReference>
<protein>
    <recommendedName>
        <fullName evidence="4">DDE Tnp4 domain-containing protein</fullName>
    </recommendedName>
</protein>
<feature type="compositionally biased region" description="Basic and acidic residues" evidence="3">
    <location>
        <begin position="77"/>
        <end position="86"/>
    </location>
</feature>
<reference evidence="6" key="1">
    <citation type="journal article" date="2019" name="Int. J. Syst. Evol. Microbiol.">
        <title>The Global Catalogue of Microorganisms (GCM) 10K type strain sequencing project: providing services to taxonomists for standard genome sequencing and annotation.</title>
        <authorList>
            <consortium name="The Broad Institute Genomics Platform"/>
            <consortium name="The Broad Institute Genome Sequencing Center for Infectious Disease"/>
            <person name="Wu L."/>
            <person name="Ma J."/>
        </authorList>
    </citation>
    <scope>NUCLEOTIDE SEQUENCE [LARGE SCALE GENOMIC DNA]</scope>
    <source>
        <strain evidence="6">JCM 11574</strain>
    </source>
</reference>
<sequence>MLALRPRKRFRKDAVLQVVIVADSRLVVVVGRPLPGNRADCKAWEESGVEAAVGRTMTIADGGYPGTSLVMPHRRRKGEELPDGKQAHNKSHQQVRARIEHAFASTRPERAQDVGCGRLGAS</sequence>
<dbReference type="EMBL" id="BAAAVM010000001">
    <property type="protein sequence ID" value="GAA3116822.1"/>
    <property type="molecule type" value="Genomic_DNA"/>
</dbReference>
<keyword evidence="6" id="KW-1185">Reference proteome</keyword>
<name>A0ABP6MJM0_9ACTN</name>
<evidence type="ECO:0000256" key="2">
    <source>
        <dbReference type="ARBA" id="ARBA00022723"/>
    </source>
</evidence>
<feature type="domain" description="DDE Tnp4" evidence="4">
    <location>
        <begin position="18"/>
        <end position="107"/>
    </location>
</feature>
<gene>
    <name evidence="5" type="ORF">GCM10010521_00730</name>
</gene>
<evidence type="ECO:0000313" key="5">
    <source>
        <dbReference type="EMBL" id="GAA3116822.1"/>
    </source>
</evidence>
<accession>A0ABP6MJM0</accession>
<feature type="region of interest" description="Disordered" evidence="3">
    <location>
        <begin position="76"/>
        <end position="95"/>
    </location>
</feature>
<dbReference type="Pfam" id="PF13359">
    <property type="entry name" value="DDE_Tnp_4"/>
    <property type="match status" value="1"/>
</dbReference>
<comment type="cofactor">
    <cofactor evidence="1">
        <name>a divalent metal cation</name>
        <dbReference type="ChEBI" id="CHEBI:60240"/>
    </cofactor>
</comment>
<evidence type="ECO:0000256" key="1">
    <source>
        <dbReference type="ARBA" id="ARBA00001968"/>
    </source>
</evidence>